<evidence type="ECO:0000313" key="2">
    <source>
        <dbReference type="Proteomes" id="UP001597533"/>
    </source>
</evidence>
<keyword evidence="2" id="KW-1185">Reference proteome</keyword>
<protein>
    <submittedName>
        <fullName evidence="1">Uncharacterized protein</fullName>
    </submittedName>
</protein>
<proteinExistence type="predicted"/>
<gene>
    <name evidence="1" type="ORF">ACFS5M_12670</name>
</gene>
<dbReference type="RefSeq" id="WP_183490464.1">
    <property type="nucleotide sequence ID" value="NZ_JBHUOV010000013.1"/>
</dbReference>
<evidence type="ECO:0000313" key="1">
    <source>
        <dbReference type="EMBL" id="MFD2824528.1"/>
    </source>
</evidence>
<dbReference type="EMBL" id="JBHUOV010000013">
    <property type="protein sequence ID" value="MFD2824528.1"/>
    <property type="molecule type" value="Genomic_DNA"/>
</dbReference>
<organism evidence="1 2">
    <name type="scientific">Lacinutrix iliipiscaria</name>
    <dbReference type="NCBI Taxonomy" id="1230532"/>
    <lineage>
        <taxon>Bacteria</taxon>
        <taxon>Pseudomonadati</taxon>
        <taxon>Bacteroidota</taxon>
        <taxon>Flavobacteriia</taxon>
        <taxon>Flavobacteriales</taxon>
        <taxon>Flavobacteriaceae</taxon>
        <taxon>Lacinutrix</taxon>
    </lineage>
</organism>
<name>A0ABW5WT71_9FLAO</name>
<reference evidence="2" key="1">
    <citation type="journal article" date="2019" name="Int. J. Syst. Evol. Microbiol.">
        <title>The Global Catalogue of Microorganisms (GCM) 10K type strain sequencing project: providing services to taxonomists for standard genome sequencing and annotation.</title>
        <authorList>
            <consortium name="The Broad Institute Genomics Platform"/>
            <consortium name="The Broad Institute Genome Sequencing Center for Infectious Disease"/>
            <person name="Wu L."/>
            <person name="Ma J."/>
        </authorList>
    </citation>
    <scope>NUCLEOTIDE SEQUENCE [LARGE SCALE GENOMIC DNA]</scope>
    <source>
        <strain evidence="2">KCTC 32141</strain>
    </source>
</reference>
<accession>A0ABW5WT71</accession>
<sequence length="180" mass="21594">MCQFNFLVTKEKSNISEINKIASEFRLNYTEYKLDIKNPDQIQAFLTTTKDCDCGSVIGKKYSDDSSEPDWNKEQKKLERKRFSKRRIELLLEQKRKEFIENNSSELKAEQKETKKWTEFLNDKRLKNKLSEIGILYHQFSGELHNERIKIENEKTYSVEKINIDFLKNIKENEITWIKI</sequence>
<dbReference type="Proteomes" id="UP001597533">
    <property type="component" value="Unassembled WGS sequence"/>
</dbReference>
<comment type="caution">
    <text evidence="1">The sequence shown here is derived from an EMBL/GenBank/DDBJ whole genome shotgun (WGS) entry which is preliminary data.</text>
</comment>